<protein>
    <recommendedName>
        <fullName evidence="3">Integrase catalytic domain-containing protein</fullName>
    </recommendedName>
</protein>
<dbReference type="Proteomes" id="UP001159363">
    <property type="component" value="Chromosome 2"/>
</dbReference>
<dbReference type="InterPro" id="IPR036397">
    <property type="entry name" value="RNaseH_sf"/>
</dbReference>
<keyword evidence="2" id="KW-1185">Reference proteome</keyword>
<evidence type="ECO:0000313" key="1">
    <source>
        <dbReference type="EMBL" id="KAJ8893371.1"/>
    </source>
</evidence>
<gene>
    <name evidence="1" type="ORF">PR048_005962</name>
</gene>
<organism evidence="1 2">
    <name type="scientific">Dryococelus australis</name>
    <dbReference type="NCBI Taxonomy" id="614101"/>
    <lineage>
        <taxon>Eukaryota</taxon>
        <taxon>Metazoa</taxon>
        <taxon>Ecdysozoa</taxon>
        <taxon>Arthropoda</taxon>
        <taxon>Hexapoda</taxon>
        <taxon>Insecta</taxon>
        <taxon>Pterygota</taxon>
        <taxon>Neoptera</taxon>
        <taxon>Polyneoptera</taxon>
        <taxon>Phasmatodea</taxon>
        <taxon>Verophasmatodea</taxon>
        <taxon>Anareolatae</taxon>
        <taxon>Phasmatidae</taxon>
        <taxon>Eurycanthinae</taxon>
        <taxon>Dryococelus</taxon>
    </lineage>
</organism>
<name>A0ABQ9I9Q7_9NEOP</name>
<sequence>MQSEPDGDYKFILNYQDYLTKFVVLRPQKTKTADEVADDILDIFCLLGAPNVLHGDNGSELCNKFEEEISCFECAEYIHSTCTSAPQSEIPLCHLLANKSVIENSRKHCKRGLQEHAEMMLQTSRKKFPPASTGDNTLVSIPDVDRGRLAPRNVLAVIMEEVEPNLFSIGTKHGKLEKLYSINEFSASS</sequence>
<reference evidence="1 2" key="1">
    <citation type="submission" date="2023-02" db="EMBL/GenBank/DDBJ databases">
        <title>LHISI_Scaffold_Assembly.</title>
        <authorList>
            <person name="Stuart O.P."/>
            <person name="Cleave R."/>
            <person name="Magrath M.J.L."/>
            <person name="Mikheyev A.S."/>
        </authorList>
    </citation>
    <scope>NUCLEOTIDE SEQUENCE [LARGE SCALE GENOMIC DNA]</scope>
    <source>
        <strain evidence="1">Daus_M_001</strain>
        <tissue evidence="1">Leg muscle</tissue>
    </source>
</reference>
<dbReference type="InterPro" id="IPR012337">
    <property type="entry name" value="RNaseH-like_sf"/>
</dbReference>
<dbReference type="Gene3D" id="3.30.420.10">
    <property type="entry name" value="Ribonuclease H-like superfamily/Ribonuclease H"/>
    <property type="match status" value="1"/>
</dbReference>
<dbReference type="SUPFAM" id="SSF53098">
    <property type="entry name" value="Ribonuclease H-like"/>
    <property type="match status" value="1"/>
</dbReference>
<dbReference type="EMBL" id="JARBHB010000002">
    <property type="protein sequence ID" value="KAJ8893371.1"/>
    <property type="molecule type" value="Genomic_DNA"/>
</dbReference>
<accession>A0ABQ9I9Q7</accession>
<evidence type="ECO:0008006" key="3">
    <source>
        <dbReference type="Google" id="ProtNLM"/>
    </source>
</evidence>
<evidence type="ECO:0000313" key="2">
    <source>
        <dbReference type="Proteomes" id="UP001159363"/>
    </source>
</evidence>
<comment type="caution">
    <text evidence="1">The sequence shown here is derived from an EMBL/GenBank/DDBJ whole genome shotgun (WGS) entry which is preliminary data.</text>
</comment>
<proteinExistence type="predicted"/>